<dbReference type="PANTHER" id="PTHR22093">
    <property type="entry name" value="LEUKOCYTE RECEPTOR CLUSTER LRC MEMBER 1"/>
    <property type="match status" value="1"/>
</dbReference>
<dbReference type="PANTHER" id="PTHR22093:SF0">
    <property type="entry name" value="LEUKOCYTE RECEPTOR CLUSTER MEMBER 1"/>
    <property type="match status" value="1"/>
</dbReference>
<feature type="compositionally biased region" description="Basic and acidic residues" evidence="1">
    <location>
        <begin position="42"/>
        <end position="110"/>
    </location>
</feature>
<evidence type="ECO:0000256" key="1">
    <source>
        <dbReference type="SAM" id="MobiDB-lite"/>
    </source>
</evidence>
<dbReference type="InterPro" id="IPR039875">
    <property type="entry name" value="LENG1-like"/>
</dbReference>
<evidence type="ECO:0000259" key="2">
    <source>
        <dbReference type="SMART" id="SM01083"/>
    </source>
</evidence>
<reference evidence="3" key="1">
    <citation type="submission" date="2021-01" db="EMBL/GenBank/DDBJ databases">
        <authorList>
            <person name="Corre E."/>
            <person name="Pelletier E."/>
            <person name="Niang G."/>
            <person name="Scheremetjew M."/>
            <person name="Finn R."/>
            <person name="Kale V."/>
            <person name="Holt S."/>
            <person name="Cochrane G."/>
            <person name="Meng A."/>
            <person name="Brown T."/>
            <person name="Cohen L."/>
        </authorList>
    </citation>
    <scope>NUCLEOTIDE SEQUENCE</scope>
    <source>
        <strain evidence="3">UTEX LB 2760</strain>
    </source>
</reference>
<evidence type="ECO:0000313" key="3">
    <source>
        <dbReference type="EMBL" id="CAD8401777.1"/>
    </source>
</evidence>
<feature type="domain" description="CBF1-interacting co-repressor CIR N-terminal" evidence="2">
    <location>
        <begin position="8"/>
        <end position="44"/>
    </location>
</feature>
<feature type="compositionally biased region" description="Basic residues" evidence="1">
    <location>
        <begin position="225"/>
        <end position="235"/>
    </location>
</feature>
<dbReference type="SMART" id="SM01083">
    <property type="entry name" value="Cir_N"/>
    <property type="match status" value="1"/>
</dbReference>
<dbReference type="AlphaFoldDB" id="A0A7S0BT57"/>
<name>A0A7S0BT57_9RHOD</name>
<feature type="region of interest" description="Disordered" evidence="1">
    <location>
        <begin position="42"/>
        <end position="235"/>
    </location>
</feature>
<dbReference type="InterPro" id="IPR019339">
    <property type="entry name" value="CIR_N_dom"/>
</dbReference>
<organism evidence="3">
    <name type="scientific">Rhodosorus marinus</name>
    <dbReference type="NCBI Taxonomy" id="101924"/>
    <lineage>
        <taxon>Eukaryota</taxon>
        <taxon>Rhodophyta</taxon>
        <taxon>Stylonematophyceae</taxon>
        <taxon>Stylonematales</taxon>
        <taxon>Stylonemataceae</taxon>
        <taxon>Rhodosorus</taxon>
    </lineage>
</organism>
<feature type="compositionally biased region" description="Basic and acidic residues" evidence="1">
    <location>
        <begin position="208"/>
        <end position="217"/>
    </location>
</feature>
<accession>A0A7S0BT57</accession>
<protein>
    <recommendedName>
        <fullName evidence="2">CBF1-interacting co-repressor CIR N-terminal domain-containing protein</fullName>
    </recommendedName>
</protein>
<proteinExistence type="predicted"/>
<dbReference type="EMBL" id="HBEK01021526">
    <property type="protein sequence ID" value="CAD8401777.1"/>
    <property type="molecule type" value="Transcribed_RNA"/>
</dbReference>
<feature type="compositionally biased region" description="Basic and acidic residues" evidence="1">
    <location>
        <begin position="135"/>
        <end position="144"/>
    </location>
</feature>
<feature type="compositionally biased region" description="Basic and acidic residues" evidence="1">
    <location>
        <begin position="175"/>
        <end position="193"/>
    </location>
</feature>
<gene>
    <name evidence="3" type="ORF">RMAR0315_LOCUS11781</name>
</gene>
<sequence length="235" mass="27992">MNILPHKSWNVWSVKNIARVEKDEARARLEESERKERALKVESERRLERLRDKPKSFKNGRQEDERFSLFAEEERKAGSENPDVAKERRKREARELDSSRDYLGGRERQNRPWYATEAPVERLAASADSRKRRREDKLKHREDPLACTKSQTEKSNRKTYGKRKTSSNSQTNSIDELRQQREKREAAERKRIEAVLSKSNRSKQTPLPDDRSRDYHEGFTAYSGGRRRDKRTRRH</sequence>